<dbReference type="InterPro" id="IPR015947">
    <property type="entry name" value="PUA-like_sf"/>
</dbReference>
<dbReference type="SUPFAM" id="SSF88697">
    <property type="entry name" value="PUA domain-like"/>
    <property type="match status" value="1"/>
</dbReference>
<dbReference type="InterPro" id="IPR036987">
    <property type="entry name" value="SRA-YDG_sf"/>
</dbReference>
<dbReference type="Gene3D" id="2.30.280.10">
    <property type="entry name" value="SRA-YDG"/>
    <property type="match status" value="1"/>
</dbReference>
<dbReference type="PANTHER" id="PTHR45660:SF46">
    <property type="entry name" value="HISTONE-LYSINE N-METHYLTRANSFERASE, H3 LYSINE-9 SPECIFIC SUVH6"/>
    <property type="match status" value="1"/>
</dbReference>
<feature type="compositionally biased region" description="Basic residues" evidence="4">
    <location>
        <begin position="207"/>
        <end position="224"/>
    </location>
</feature>
<keyword evidence="2 3" id="KW-0539">Nucleus</keyword>
<accession>A0A8J5G7D7</accession>
<evidence type="ECO:0000256" key="1">
    <source>
        <dbReference type="ARBA" id="ARBA00004286"/>
    </source>
</evidence>
<dbReference type="PANTHER" id="PTHR45660">
    <property type="entry name" value="HISTONE-LYSINE N-METHYLTRANSFERASE SETMAR"/>
    <property type="match status" value="1"/>
</dbReference>
<dbReference type="GO" id="GO:0005694">
    <property type="term" value="C:chromosome"/>
    <property type="evidence" value="ECO:0007669"/>
    <property type="project" value="UniProtKB-SubCell"/>
</dbReference>
<dbReference type="GO" id="GO:0003690">
    <property type="term" value="F:double-stranded DNA binding"/>
    <property type="evidence" value="ECO:0007669"/>
    <property type="project" value="TreeGrafter"/>
</dbReference>
<evidence type="ECO:0000256" key="2">
    <source>
        <dbReference type="ARBA" id="ARBA00023242"/>
    </source>
</evidence>
<dbReference type="AlphaFoldDB" id="A0A8J5G7D7"/>
<dbReference type="InterPro" id="IPR003105">
    <property type="entry name" value="SRA_YDG"/>
</dbReference>
<sequence>MIQPSLSLAFDGRERRIISARGTDKDRTVEFLSFPTRFIQPSATVAFVGSREIGSRNSHPLSSLAALAPRRRLTKKRFRSAAGRSKELFLPIPTLLSTGPTLPPIAEHLEEVAASLRLGKLCVDSPTRRELGGGIFTTIHSRFRAFACLATLAYRLQNIVVFGMKFECFAERYAEQAKDRKLEWMAANMPPPNSLLVGESAQSFPALRRRLPPPSRRKKRRHQHPCSEELERGHFGGRFRGYGGGGGVRGGFPNRRSDEADDSWGNDGGGWRGYNGQRRGPNRASDFDQPSRANKVNTWGLGRKHLFLNCLRVEGGICIALWVVAVHLGMMKDREGSIPNDQGRQKLILDPPKRDVTASSLLVHIEADLVHNQTGLEPQEILLHEKGIDWRKIDKDLEHHGVERFETDEEKVLKEEFDEDVLEEKEDNNKIFLETMNHNKISHYAWILFRWEDGDFATQHDENEGALVAYKESSELSSVEGSKEFMITLYPVDPFRRNSSGNGMPDVVACNKVKNVLRPFQSLCRKLGGPIIGSVPGVDVGDEFGYRVELTIVDLHRPFQGGVDAIKKAGISGATSIVAPGGYNNDMDSTNVLIYSGSGGNPAGPDKPREDQRLERRNLALKNSIDTMTPAQLFMDQRK</sequence>
<comment type="subcellular location">
    <subcellularLocation>
        <location evidence="1">Chromosome</location>
    </subcellularLocation>
    <subcellularLocation>
        <location evidence="3">Nucleus</location>
    </subcellularLocation>
</comment>
<feature type="region of interest" description="Disordered" evidence="4">
    <location>
        <begin position="246"/>
        <end position="295"/>
    </location>
</feature>
<dbReference type="Proteomes" id="UP000734854">
    <property type="component" value="Unassembled WGS sequence"/>
</dbReference>
<dbReference type="InterPro" id="IPR010433">
    <property type="entry name" value="EIF-4B_pln"/>
</dbReference>
<proteinExistence type="predicted"/>
<dbReference type="GO" id="GO:0005634">
    <property type="term" value="C:nucleus"/>
    <property type="evidence" value="ECO:0007669"/>
    <property type="project" value="UniProtKB-SubCell"/>
</dbReference>
<dbReference type="SMART" id="SM00466">
    <property type="entry name" value="SRA"/>
    <property type="match status" value="1"/>
</dbReference>
<dbReference type="EMBL" id="JACMSC010000011">
    <property type="protein sequence ID" value="KAG6501770.1"/>
    <property type="molecule type" value="Genomic_DNA"/>
</dbReference>
<evidence type="ECO:0000313" key="7">
    <source>
        <dbReference type="Proteomes" id="UP000734854"/>
    </source>
</evidence>
<feature type="region of interest" description="Disordered" evidence="4">
    <location>
        <begin position="196"/>
        <end position="228"/>
    </location>
</feature>
<dbReference type="Pfam" id="PF06273">
    <property type="entry name" value="eIF-4B"/>
    <property type="match status" value="2"/>
</dbReference>
<evidence type="ECO:0000259" key="5">
    <source>
        <dbReference type="PROSITE" id="PS51015"/>
    </source>
</evidence>
<feature type="domain" description="YDG" evidence="5">
    <location>
        <begin position="533"/>
        <end position="639"/>
    </location>
</feature>
<name>A0A8J5G7D7_ZINOF</name>
<dbReference type="Pfam" id="PF02182">
    <property type="entry name" value="SAD_SRA"/>
    <property type="match status" value="1"/>
</dbReference>
<organism evidence="6 7">
    <name type="scientific">Zingiber officinale</name>
    <name type="common">Ginger</name>
    <name type="synonym">Amomum zingiber</name>
    <dbReference type="NCBI Taxonomy" id="94328"/>
    <lineage>
        <taxon>Eukaryota</taxon>
        <taxon>Viridiplantae</taxon>
        <taxon>Streptophyta</taxon>
        <taxon>Embryophyta</taxon>
        <taxon>Tracheophyta</taxon>
        <taxon>Spermatophyta</taxon>
        <taxon>Magnoliopsida</taxon>
        <taxon>Liliopsida</taxon>
        <taxon>Zingiberales</taxon>
        <taxon>Zingiberaceae</taxon>
        <taxon>Zingiber</taxon>
    </lineage>
</organism>
<evidence type="ECO:0000313" key="6">
    <source>
        <dbReference type="EMBL" id="KAG6501770.1"/>
    </source>
</evidence>
<keyword evidence="7" id="KW-1185">Reference proteome</keyword>
<gene>
    <name evidence="6" type="ORF">ZIOFF_041654</name>
</gene>
<dbReference type="GO" id="GO:0042054">
    <property type="term" value="F:histone methyltransferase activity"/>
    <property type="evidence" value="ECO:0007669"/>
    <property type="project" value="TreeGrafter"/>
</dbReference>
<evidence type="ECO:0000256" key="4">
    <source>
        <dbReference type="SAM" id="MobiDB-lite"/>
    </source>
</evidence>
<evidence type="ECO:0000256" key="3">
    <source>
        <dbReference type="PROSITE-ProRule" id="PRU00358"/>
    </source>
</evidence>
<dbReference type="GO" id="GO:0003743">
    <property type="term" value="F:translation initiation factor activity"/>
    <property type="evidence" value="ECO:0007669"/>
    <property type="project" value="InterPro"/>
</dbReference>
<reference evidence="6 7" key="1">
    <citation type="submission" date="2020-08" db="EMBL/GenBank/DDBJ databases">
        <title>Plant Genome Project.</title>
        <authorList>
            <person name="Zhang R.-G."/>
        </authorList>
    </citation>
    <scope>NUCLEOTIDE SEQUENCE [LARGE SCALE GENOMIC DNA]</scope>
    <source>
        <tissue evidence="6">Rhizome</tissue>
    </source>
</reference>
<comment type="caution">
    <text evidence="6">The sequence shown here is derived from an EMBL/GenBank/DDBJ whole genome shotgun (WGS) entry which is preliminary data.</text>
</comment>
<dbReference type="PROSITE" id="PS51015">
    <property type="entry name" value="YDG"/>
    <property type="match status" value="1"/>
</dbReference>
<protein>
    <recommendedName>
        <fullName evidence="5">YDG domain-containing protein</fullName>
    </recommendedName>
</protein>
<dbReference type="InterPro" id="IPR051357">
    <property type="entry name" value="H3K9_HMTase_SUVAR3-9"/>
</dbReference>